<dbReference type="PANTHER" id="PTHR43525">
    <property type="entry name" value="PROTEIN MALY"/>
    <property type="match status" value="1"/>
</dbReference>
<dbReference type="InterPro" id="IPR004839">
    <property type="entry name" value="Aminotransferase_I/II_large"/>
</dbReference>
<dbReference type="SUPFAM" id="SSF52833">
    <property type="entry name" value="Thioredoxin-like"/>
    <property type="match status" value="1"/>
</dbReference>
<sequence>MPDSKIGIVEKIALLSEADFNAILRQAGKPVAVLFGAAWSSSFREMRQRLGEVADALGNSVRIAAVDTDENPDLTKRLRLRSLPTTALLVDGVEIARNASPMSVPEAAAWIRSKLASPAGAHNAEEHFFLAPDFLRSRGNVKWTQYGQDVLPAFVAEMDFAIAPPIQAAIKRIVENEDYGYPKRKGFDRPEHSISQAFADRMARLYGWKINRDDVQPLADLVQATYATIQAFSDEGDGVLLQTPAYPPFYEAIKDTRRVLLSVPMVSTGTRFEFDFASLEAQAGKARMIALCNPHNPVGRVLTREELTEIGRIAIAHNLVIVSDEIHSELIYDGESHTPIASISPQIAARTVTINSPTKAFNIPGLRCAVMHFGSSELRDRFLRRVPKKTLGQVSVIGIEAAVAAWRDGDAWLEKTVAHLKRMRDLCARQIAETMPKIKFIKPEATYLAWLDCSALGLNKPAAAFFAEHAKVGLSAGETFDPEAHQFVRLNFAASEPVLRDILGRMAGAAAKLG</sequence>
<reference evidence="8" key="1">
    <citation type="submission" date="2006-06" db="EMBL/GenBank/DDBJ databases">
        <title>Complete sequence of chromosome of Chelativorans sp. BNC1.</title>
        <authorList>
            <consortium name="US DOE Joint Genome Institute"/>
            <person name="Copeland A."/>
            <person name="Lucas S."/>
            <person name="Lapidus A."/>
            <person name="Barry K."/>
            <person name="Detter J.C."/>
            <person name="Glavina del Rio T."/>
            <person name="Hammon N."/>
            <person name="Israni S."/>
            <person name="Dalin E."/>
            <person name="Tice H."/>
            <person name="Pitluck S."/>
            <person name="Chertkov O."/>
            <person name="Brettin T."/>
            <person name="Bruce D."/>
            <person name="Han C."/>
            <person name="Tapia R."/>
            <person name="Gilna P."/>
            <person name="Schmutz J."/>
            <person name="Larimer F."/>
            <person name="Land M."/>
            <person name="Hauser L."/>
            <person name="Kyrpides N."/>
            <person name="Mikhailova N."/>
            <person name="Richardson P."/>
        </authorList>
    </citation>
    <scope>NUCLEOTIDE SEQUENCE</scope>
    <source>
        <strain evidence="8">BNC1</strain>
    </source>
</reference>
<dbReference type="Gene3D" id="3.40.640.10">
    <property type="entry name" value="Type I PLP-dependent aspartate aminotransferase-like (Major domain)"/>
    <property type="match status" value="1"/>
</dbReference>
<dbReference type="Pfam" id="PF00155">
    <property type="entry name" value="Aminotran_1_2"/>
    <property type="match status" value="1"/>
</dbReference>
<keyword evidence="8" id="KW-0032">Aminotransferase</keyword>
<dbReference type="SUPFAM" id="SSF53383">
    <property type="entry name" value="PLP-dependent transferases"/>
    <property type="match status" value="1"/>
</dbReference>
<dbReference type="InterPro" id="IPR015421">
    <property type="entry name" value="PyrdxlP-dep_Trfase_major"/>
</dbReference>
<feature type="domain" description="Thioredoxin" evidence="6">
    <location>
        <begin position="13"/>
        <end position="97"/>
    </location>
</feature>
<evidence type="ECO:0000256" key="3">
    <source>
        <dbReference type="ARBA" id="ARBA00022898"/>
    </source>
</evidence>
<keyword evidence="3" id="KW-0663">Pyridoxal phosphate</keyword>
<keyword evidence="8" id="KW-0808">Transferase</keyword>
<evidence type="ECO:0000313" key="8">
    <source>
        <dbReference type="EMBL" id="ABG64020.1"/>
    </source>
</evidence>
<dbReference type="Gene3D" id="3.40.30.10">
    <property type="entry name" value="Glutaredoxin"/>
    <property type="match status" value="1"/>
</dbReference>
<proteinExistence type="inferred from homology"/>
<dbReference type="STRING" id="266779.Meso_2643"/>
<dbReference type="Gene3D" id="3.90.1150.10">
    <property type="entry name" value="Aspartate Aminotransferase, domain 1"/>
    <property type="match status" value="1"/>
</dbReference>
<dbReference type="InterPro" id="IPR036249">
    <property type="entry name" value="Thioredoxin-like_sf"/>
</dbReference>
<evidence type="ECO:0000256" key="4">
    <source>
        <dbReference type="ARBA" id="ARBA00023239"/>
    </source>
</evidence>
<evidence type="ECO:0000259" key="6">
    <source>
        <dbReference type="Pfam" id="PF00085"/>
    </source>
</evidence>
<dbReference type="HOGENOM" id="CLU_017584_15_2_5"/>
<dbReference type="InterPro" id="IPR015422">
    <property type="entry name" value="PyrdxlP-dep_Trfase_small"/>
</dbReference>
<dbReference type="eggNOG" id="COG1168">
    <property type="taxonomic scope" value="Bacteria"/>
</dbReference>
<evidence type="ECO:0000256" key="2">
    <source>
        <dbReference type="ARBA" id="ARBA00012224"/>
    </source>
</evidence>
<dbReference type="KEGG" id="mes:Meso_2643"/>
<evidence type="ECO:0000256" key="5">
    <source>
        <dbReference type="ARBA" id="ARBA00037974"/>
    </source>
</evidence>
<evidence type="ECO:0000259" key="7">
    <source>
        <dbReference type="Pfam" id="PF00155"/>
    </source>
</evidence>
<dbReference type="CDD" id="cd00609">
    <property type="entry name" value="AAT_like"/>
    <property type="match status" value="1"/>
</dbReference>
<feature type="domain" description="Aminotransferase class I/classII large" evidence="7">
    <location>
        <begin position="194"/>
        <end position="495"/>
    </location>
</feature>
<dbReference type="CDD" id="cd02947">
    <property type="entry name" value="TRX_family"/>
    <property type="match status" value="1"/>
</dbReference>
<dbReference type="GO" id="GO:0030170">
    <property type="term" value="F:pyridoxal phosphate binding"/>
    <property type="evidence" value="ECO:0007669"/>
    <property type="project" value="InterPro"/>
</dbReference>
<dbReference type="InterPro" id="IPR013766">
    <property type="entry name" value="Thioredoxin_domain"/>
</dbReference>
<dbReference type="AlphaFoldDB" id="Q11F05"/>
<organism evidence="8">
    <name type="scientific">Chelativorans sp. (strain BNC1)</name>
    <dbReference type="NCBI Taxonomy" id="266779"/>
    <lineage>
        <taxon>Bacteria</taxon>
        <taxon>Pseudomonadati</taxon>
        <taxon>Pseudomonadota</taxon>
        <taxon>Alphaproteobacteria</taxon>
        <taxon>Hyphomicrobiales</taxon>
        <taxon>Phyllobacteriaceae</taxon>
        <taxon>Chelativorans</taxon>
    </lineage>
</organism>
<dbReference type="Pfam" id="PF00085">
    <property type="entry name" value="Thioredoxin"/>
    <property type="match status" value="1"/>
</dbReference>
<dbReference type="InterPro" id="IPR027619">
    <property type="entry name" value="C-S_lyase_PatB-like"/>
</dbReference>
<name>Q11F05_CHESB</name>
<evidence type="ECO:0000256" key="1">
    <source>
        <dbReference type="ARBA" id="ARBA00001933"/>
    </source>
</evidence>
<dbReference type="GO" id="GO:0008483">
    <property type="term" value="F:transaminase activity"/>
    <property type="evidence" value="ECO:0007669"/>
    <property type="project" value="UniProtKB-KW"/>
</dbReference>
<dbReference type="eggNOG" id="COG3118">
    <property type="taxonomic scope" value="Bacteria"/>
</dbReference>
<dbReference type="InterPro" id="IPR051798">
    <property type="entry name" value="Class-II_PLP-Dep_Aminotrans"/>
</dbReference>
<comment type="similarity">
    <text evidence="5">Belongs to the class-II pyridoxal-phosphate-dependent aminotransferase family. MalY/PatB cystathionine beta-lyase subfamily.</text>
</comment>
<dbReference type="InterPro" id="IPR015424">
    <property type="entry name" value="PyrdxlP-dep_Trfase"/>
</dbReference>
<dbReference type="EMBL" id="CP000390">
    <property type="protein sequence ID" value="ABG64020.1"/>
    <property type="molecule type" value="Genomic_DNA"/>
</dbReference>
<accession>Q11F05</accession>
<dbReference type="NCBIfam" id="TIGR04350">
    <property type="entry name" value="C_S_lyase_PatB"/>
    <property type="match status" value="1"/>
</dbReference>
<gene>
    <name evidence="8" type="ordered locus">Meso_2643</name>
</gene>
<dbReference type="GO" id="GO:0047804">
    <property type="term" value="F:cysteine-S-conjugate beta-lyase activity"/>
    <property type="evidence" value="ECO:0007669"/>
    <property type="project" value="UniProtKB-EC"/>
</dbReference>
<protein>
    <recommendedName>
        <fullName evidence="2">cysteine-S-conjugate beta-lyase</fullName>
        <ecNumber evidence="2">4.4.1.13</ecNumber>
    </recommendedName>
</protein>
<keyword evidence="4" id="KW-0456">Lyase</keyword>
<dbReference type="EC" id="4.4.1.13" evidence="2"/>
<dbReference type="PANTHER" id="PTHR43525:SF1">
    <property type="entry name" value="PROTEIN MALY"/>
    <property type="match status" value="1"/>
</dbReference>
<comment type="cofactor">
    <cofactor evidence="1">
        <name>pyridoxal 5'-phosphate</name>
        <dbReference type="ChEBI" id="CHEBI:597326"/>
    </cofactor>
</comment>